<evidence type="ECO:0000313" key="7">
    <source>
        <dbReference type="Proteomes" id="UP000003240"/>
    </source>
</evidence>
<dbReference type="PANTHER" id="PTHR43776">
    <property type="entry name" value="TRANSPORT ATP-BINDING PROTEIN"/>
    <property type="match status" value="1"/>
</dbReference>
<dbReference type="PROSITE" id="PS50893">
    <property type="entry name" value="ABC_TRANSPORTER_2"/>
    <property type="match status" value="1"/>
</dbReference>
<dbReference type="GO" id="GO:0055085">
    <property type="term" value="P:transmembrane transport"/>
    <property type="evidence" value="ECO:0007669"/>
    <property type="project" value="UniProtKB-ARBA"/>
</dbReference>
<dbReference type="InterPro" id="IPR050319">
    <property type="entry name" value="ABC_transp_ATP-bind"/>
</dbReference>
<evidence type="ECO:0000313" key="6">
    <source>
        <dbReference type="EMBL" id="EGO65464.1"/>
    </source>
</evidence>
<dbReference type="SMART" id="SM00382">
    <property type="entry name" value="AAA"/>
    <property type="match status" value="1"/>
</dbReference>
<dbReference type="SUPFAM" id="SSF52540">
    <property type="entry name" value="P-loop containing nucleoside triphosphate hydrolases"/>
    <property type="match status" value="1"/>
</dbReference>
<comment type="caution">
    <text evidence="6">The sequence shown here is derived from an EMBL/GenBank/DDBJ whole genome shotgun (WGS) entry which is preliminary data.</text>
</comment>
<evidence type="ECO:0000256" key="4">
    <source>
        <dbReference type="ARBA" id="ARBA00022840"/>
    </source>
</evidence>
<evidence type="ECO:0000256" key="2">
    <source>
        <dbReference type="ARBA" id="ARBA00022448"/>
    </source>
</evidence>
<dbReference type="OrthoDB" id="9806285at2"/>
<dbReference type="PROSITE" id="PS00211">
    <property type="entry name" value="ABC_TRANSPORTER_1"/>
    <property type="match status" value="1"/>
</dbReference>
<dbReference type="eggNOG" id="COG1124">
    <property type="taxonomic scope" value="Bacteria"/>
</dbReference>
<reference evidence="6 7" key="1">
    <citation type="journal article" date="2011" name="EMBO J.">
        <title>Structural diversity of bacterial flagellar motors.</title>
        <authorList>
            <person name="Chen S."/>
            <person name="Beeby M."/>
            <person name="Murphy G.E."/>
            <person name="Leadbetter J.R."/>
            <person name="Hendrixson D.R."/>
            <person name="Briegel A."/>
            <person name="Li Z."/>
            <person name="Shi J."/>
            <person name="Tocheva E.I."/>
            <person name="Muller A."/>
            <person name="Dobro M.J."/>
            <person name="Jensen G.J."/>
        </authorList>
    </citation>
    <scope>NUCLEOTIDE SEQUENCE [LARGE SCALE GENOMIC DNA]</scope>
    <source>
        <strain evidence="6 7">DSM 6540</strain>
    </source>
</reference>
<organism evidence="6 7">
    <name type="scientific">Acetonema longum DSM 6540</name>
    <dbReference type="NCBI Taxonomy" id="1009370"/>
    <lineage>
        <taxon>Bacteria</taxon>
        <taxon>Bacillati</taxon>
        <taxon>Bacillota</taxon>
        <taxon>Negativicutes</taxon>
        <taxon>Acetonemataceae</taxon>
        <taxon>Acetonema</taxon>
    </lineage>
</organism>
<gene>
    <name evidence="6" type="ORF">ALO_02591</name>
</gene>
<evidence type="ECO:0000256" key="1">
    <source>
        <dbReference type="ARBA" id="ARBA00005417"/>
    </source>
</evidence>
<dbReference type="Pfam" id="PF00005">
    <property type="entry name" value="ABC_tran"/>
    <property type="match status" value="1"/>
</dbReference>
<dbReference type="GO" id="GO:0005524">
    <property type="term" value="F:ATP binding"/>
    <property type="evidence" value="ECO:0007669"/>
    <property type="project" value="UniProtKB-KW"/>
</dbReference>
<dbReference type="STRING" id="1009370.ALO_02591"/>
<comment type="similarity">
    <text evidence="1">Belongs to the ABC transporter superfamily.</text>
</comment>
<dbReference type="Gene3D" id="3.40.50.300">
    <property type="entry name" value="P-loop containing nucleotide triphosphate hydrolases"/>
    <property type="match status" value="1"/>
</dbReference>
<dbReference type="InterPro" id="IPR017871">
    <property type="entry name" value="ABC_transporter-like_CS"/>
</dbReference>
<evidence type="ECO:0000259" key="5">
    <source>
        <dbReference type="PROSITE" id="PS50893"/>
    </source>
</evidence>
<name>F7NEQ3_9FIRM</name>
<keyword evidence="4" id="KW-0067">ATP-binding</keyword>
<keyword evidence="3" id="KW-0547">Nucleotide-binding</keyword>
<evidence type="ECO:0000256" key="3">
    <source>
        <dbReference type="ARBA" id="ARBA00022741"/>
    </source>
</evidence>
<dbReference type="Proteomes" id="UP000003240">
    <property type="component" value="Unassembled WGS sequence"/>
</dbReference>
<dbReference type="InterPro" id="IPR027417">
    <property type="entry name" value="P-loop_NTPase"/>
</dbReference>
<dbReference type="InterPro" id="IPR003439">
    <property type="entry name" value="ABC_transporter-like_ATP-bd"/>
</dbReference>
<dbReference type="PANTHER" id="PTHR43776:SF7">
    <property type="entry name" value="D,D-DIPEPTIDE TRANSPORT ATP-BINDING PROTEIN DDPF-RELATED"/>
    <property type="match status" value="1"/>
</dbReference>
<dbReference type="GO" id="GO:0016887">
    <property type="term" value="F:ATP hydrolysis activity"/>
    <property type="evidence" value="ECO:0007669"/>
    <property type="project" value="InterPro"/>
</dbReference>
<keyword evidence="2" id="KW-0813">Transport</keyword>
<keyword evidence="7" id="KW-1185">Reference proteome</keyword>
<dbReference type="InterPro" id="IPR003593">
    <property type="entry name" value="AAA+_ATPase"/>
</dbReference>
<feature type="domain" description="ABC transporter" evidence="5">
    <location>
        <begin position="3"/>
        <end position="209"/>
    </location>
</feature>
<accession>F7NEQ3</accession>
<dbReference type="EMBL" id="AFGF01000017">
    <property type="protein sequence ID" value="EGO65464.1"/>
    <property type="molecule type" value="Genomic_DNA"/>
</dbReference>
<dbReference type="AlphaFoldDB" id="F7NEQ3"/>
<sequence>MRLEARQIGFHYSQGSWILKDINLWINENERVGLVGPSGCGKSTLARLLAGYLTPHTGQVLLDGQPLPSQDYCPVQLIYQHPEKALNPRWKLRDSLYEGYTPDNALLQSLGIEPDWLDRWPNELSGGELQRFCLARVLGAKTRFLIADEISTMLDVITQAQIWSYLLDIIQQRSMGLLVITHNLALARQICSRIVDFACLSPRDEAGKR</sequence>
<dbReference type="RefSeq" id="WP_004092517.1">
    <property type="nucleotide sequence ID" value="NZ_AFGF01000017.1"/>
</dbReference>
<protein>
    <submittedName>
        <fullName evidence="6">Nickel-transporting ATPase</fullName>
    </submittedName>
</protein>
<proteinExistence type="inferred from homology"/>